<organism evidence="3">
    <name type="scientific">Roseihalotalea indica</name>
    <dbReference type="NCBI Taxonomy" id="2867963"/>
    <lineage>
        <taxon>Bacteria</taxon>
        <taxon>Pseudomonadati</taxon>
        <taxon>Bacteroidota</taxon>
        <taxon>Cytophagia</taxon>
        <taxon>Cytophagales</taxon>
        <taxon>Catalimonadaceae</taxon>
        <taxon>Roseihalotalea</taxon>
    </lineage>
</organism>
<feature type="domain" description="Mechanosensitive ion channel MscS" evidence="2">
    <location>
        <begin position="87"/>
        <end position="148"/>
    </location>
</feature>
<dbReference type="AlphaFoldDB" id="A0AA49GQ21"/>
<evidence type="ECO:0000259" key="2">
    <source>
        <dbReference type="Pfam" id="PF00924"/>
    </source>
</evidence>
<feature type="transmembrane region" description="Helical" evidence="1">
    <location>
        <begin position="39"/>
        <end position="60"/>
    </location>
</feature>
<sequence length="236" mass="27778">MIFIRIGLSALVLLAVFRGAHWLFRYLVRRSTYWRKGNFLLIGVEFFAWIIWLFWLLHQWVMDPVIYTYLTISLALIMFGLLTWFLLRDMVAGIIFKLQHNLRSQQSIQLGDTRGRLQRLGLTSLVLESASGEQCKIPYTRLINQTVTRYDASEVANSFDFQLQVPQSATKDVWLDRLQQQLLLLPWSSVKKPPTIYWKTEDANTFTFVIRAYTLNAQYAHRIENYLKEQYPITSS</sequence>
<keyword evidence="1" id="KW-0472">Membrane</keyword>
<reference evidence="3" key="2">
    <citation type="journal article" date="2024" name="Antonie Van Leeuwenhoek">
        <title>Roseihalotalea indica gen. nov., sp. nov., a halophilic Bacteroidetes from mesopelagic Southwest Indian Ocean with higher carbohydrate metabolic potential.</title>
        <authorList>
            <person name="Chen B."/>
            <person name="Zhang M."/>
            <person name="Lin D."/>
            <person name="Ye J."/>
            <person name="Tang K."/>
        </authorList>
    </citation>
    <scope>NUCLEOTIDE SEQUENCE</scope>
    <source>
        <strain evidence="3">TK19036</strain>
    </source>
</reference>
<dbReference type="GO" id="GO:0008381">
    <property type="term" value="F:mechanosensitive monoatomic ion channel activity"/>
    <property type="evidence" value="ECO:0007669"/>
    <property type="project" value="UniProtKB-ARBA"/>
</dbReference>
<protein>
    <submittedName>
        <fullName evidence="3">Mechanosensitive ion channel</fullName>
    </submittedName>
</protein>
<dbReference type="EMBL" id="CP120682">
    <property type="protein sequence ID" value="WKN37866.1"/>
    <property type="molecule type" value="Genomic_DNA"/>
</dbReference>
<dbReference type="GO" id="GO:0016020">
    <property type="term" value="C:membrane"/>
    <property type="evidence" value="ECO:0007669"/>
    <property type="project" value="InterPro"/>
</dbReference>
<dbReference type="InterPro" id="IPR006685">
    <property type="entry name" value="MscS_channel_2nd"/>
</dbReference>
<keyword evidence="1" id="KW-0812">Transmembrane</keyword>
<accession>A0AA49GQ21</accession>
<gene>
    <name evidence="3" type="ORF">K4G66_03985</name>
</gene>
<evidence type="ECO:0000313" key="3">
    <source>
        <dbReference type="EMBL" id="WKN37866.1"/>
    </source>
</evidence>
<evidence type="ECO:0000256" key="1">
    <source>
        <dbReference type="SAM" id="Phobius"/>
    </source>
</evidence>
<dbReference type="Pfam" id="PF00924">
    <property type="entry name" value="MS_channel_2nd"/>
    <property type="match status" value="1"/>
</dbReference>
<reference evidence="3" key="1">
    <citation type="journal article" date="2023" name="Comput. Struct. Biotechnol. J.">
        <title>Discovery of a novel marine Bacteroidetes with a rich repertoire of carbohydrate-active enzymes.</title>
        <authorList>
            <person name="Chen B."/>
            <person name="Liu G."/>
            <person name="Chen Q."/>
            <person name="Wang H."/>
            <person name="Liu L."/>
            <person name="Tang K."/>
        </authorList>
    </citation>
    <scope>NUCLEOTIDE SEQUENCE</scope>
    <source>
        <strain evidence="3">TK19036</strain>
    </source>
</reference>
<proteinExistence type="predicted"/>
<name>A0AA49GQ21_9BACT</name>
<dbReference type="SUPFAM" id="SSF50182">
    <property type="entry name" value="Sm-like ribonucleoproteins"/>
    <property type="match status" value="1"/>
</dbReference>
<feature type="transmembrane region" description="Helical" evidence="1">
    <location>
        <begin position="66"/>
        <end position="87"/>
    </location>
</feature>
<keyword evidence="1" id="KW-1133">Transmembrane helix</keyword>
<dbReference type="InterPro" id="IPR010920">
    <property type="entry name" value="LSM_dom_sf"/>
</dbReference>
<feature type="transmembrane region" description="Helical" evidence="1">
    <location>
        <begin position="6"/>
        <end position="27"/>
    </location>
</feature>